<feature type="domain" description="Phosphoribosyltransferase" evidence="2">
    <location>
        <begin position="187"/>
        <end position="233"/>
    </location>
</feature>
<dbReference type="EMBL" id="JAPHEG010000006">
    <property type="protein sequence ID" value="MDF2954148.1"/>
    <property type="molecule type" value="Genomic_DNA"/>
</dbReference>
<evidence type="ECO:0000313" key="4">
    <source>
        <dbReference type="EMBL" id="MDF2954148.1"/>
    </source>
</evidence>
<comment type="similarity">
    <text evidence="1">Belongs to the ComF/GntX family.</text>
</comment>
<evidence type="ECO:0000313" key="5">
    <source>
        <dbReference type="Proteomes" id="UP001144110"/>
    </source>
</evidence>
<feature type="domain" description="Double zinc ribbon" evidence="3">
    <location>
        <begin position="7"/>
        <end position="71"/>
    </location>
</feature>
<proteinExistence type="inferred from homology"/>
<organism evidence="4 5">
    <name type="scientific">Candidatus Thermodesulfobacterium syntrophicum</name>
    <dbReference type="NCBI Taxonomy" id="3060442"/>
    <lineage>
        <taxon>Bacteria</taxon>
        <taxon>Pseudomonadati</taxon>
        <taxon>Thermodesulfobacteriota</taxon>
        <taxon>Thermodesulfobacteria</taxon>
        <taxon>Thermodesulfobacteriales</taxon>
        <taxon>Thermodesulfobacteriaceae</taxon>
        <taxon>Thermodesulfobacterium</taxon>
    </lineage>
</organism>
<reference evidence="4" key="1">
    <citation type="submission" date="2022-11" db="EMBL/GenBank/DDBJ databases">
        <title>Candidatus Alkanophaga archaea from heated hydrothermal vent sediment oxidize petroleum alkanes.</title>
        <authorList>
            <person name="Zehnle H."/>
            <person name="Laso-Perez R."/>
            <person name="Lipp J."/>
            <person name="Teske A."/>
            <person name="Wegener G."/>
        </authorList>
    </citation>
    <scope>NUCLEOTIDE SEQUENCE</scope>
    <source>
        <strain evidence="4">MCA70</strain>
    </source>
</reference>
<dbReference type="Proteomes" id="UP001144110">
    <property type="component" value="Unassembled WGS sequence"/>
</dbReference>
<evidence type="ECO:0000259" key="2">
    <source>
        <dbReference type="Pfam" id="PF00156"/>
    </source>
</evidence>
<dbReference type="PANTHER" id="PTHR47505">
    <property type="entry name" value="DNA UTILIZATION PROTEIN YHGH"/>
    <property type="match status" value="1"/>
</dbReference>
<dbReference type="Pfam" id="PF00156">
    <property type="entry name" value="Pribosyltran"/>
    <property type="match status" value="1"/>
</dbReference>
<sequence length="238" mass="27172">MKWLKEILNFFFPESCKICQKPLNNNEVLVCSKCLSALPFIKIHCLKCGNPLDETLKEYLKNNNISYCSYCEKQKLYFDKAVVCFFYKPPVSDWINEVKFGKNFSLAYKLGILLKMVLKEKIPKVDLTIPLPLSLKKLRERGFNQSFLITWGFLGKKPSEKILKRIIHTKPQAELSQKERWKNVKNAFLASDVVKGKSILVIDDVMTTGATLNEAAKALKNKGANKVYVVALARSSLT</sequence>
<dbReference type="InterPro" id="IPR029057">
    <property type="entry name" value="PRTase-like"/>
</dbReference>
<name>A0AAE3TG53_9BACT</name>
<dbReference type="InterPro" id="IPR000836">
    <property type="entry name" value="PRTase_dom"/>
</dbReference>
<evidence type="ECO:0000259" key="3">
    <source>
        <dbReference type="Pfam" id="PF18912"/>
    </source>
</evidence>
<dbReference type="SUPFAM" id="SSF53271">
    <property type="entry name" value="PRTase-like"/>
    <property type="match status" value="1"/>
</dbReference>
<comment type="caution">
    <text evidence="4">The sequence shown here is derived from an EMBL/GenBank/DDBJ whole genome shotgun (WGS) entry which is preliminary data.</text>
</comment>
<dbReference type="AlphaFoldDB" id="A0AAE3TG53"/>
<dbReference type="InterPro" id="IPR051910">
    <property type="entry name" value="ComF/GntX_DNA_util-trans"/>
</dbReference>
<dbReference type="Gene3D" id="3.40.50.2020">
    <property type="match status" value="1"/>
</dbReference>
<accession>A0AAE3TG53</accession>
<dbReference type="CDD" id="cd06223">
    <property type="entry name" value="PRTases_typeI"/>
    <property type="match status" value="1"/>
</dbReference>
<gene>
    <name evidence="4" type="ORF">OD816_001393</name>
</gene>
<dbReference type="InterPro" id="IPR044005">
    <property type="entry name" value="DZR_2"/>
</dbReference>
<evidence type="ECO:0000256" key="1">
    <source>
        <dbReference type="ARBA" id="ARBA00008007"/>
    </source>
</evidence>
<dbReference type="PANTHER" id="PTHR47505:SF1">
    <property type="entry name" value="DNA UTILIZATION PROTEIN YHGH"/>
    <property type="match status" value="1"/>
</dbReference>
<dbReference type="Pfam" id="PF18912">
    <property type="entry name" value="DZR_2"/>
    <property type="match status" value="1"/>
</dbReference>
<protein>
    <submittedName>
        <fullName evidence="4">DNA utilization protein ComFC/GntX</fullName>
    </submittedName>
</protein>